<evidence type="ECO:0000313" key="10">
    <source>
        <dbReference type="Proteomes" id="UP001228905"/>
    </source>
</evidence>
<sequence>MDWFEALIGPDNGEASPLQLCVRAVIILVFGIACIRIAGRRTFSQASPLDIIVAIIVGSNLSRAMTGKAPFIAGLAATLLLVVLHRLLAWATLRWGLLSRWIKCDPVVLVRDGVRDERAMRVHGISEADLLEGLRMEQMERVEQAHLAMLEGGGKISVVPMKEGA</sequence>
<evidence type="ECO:0000256" key="2">
    <source>
        <dbReference type="ARBA" id="ARBA00006448"/>
    </source>
</evidence>
<organism evidence="9 10">
    <name type="scientific">Caulobacter ginsengisoli</name>
    <dbReference type="NCBI Taxonomy" id="400775"/>
    <lineage>
        <taxon>Bacteria</taxon>
        <taxon>Pseudomonadati</taxon>
        <taxon>Pseudomonadota</taxon>
        <taxon>Alphaproteobacteria</taxon>
        <taxon>Caulobacterales</taxon>
        <taxon>Caulobacteraceae</taxon>
        <taxon>Caulobacter</taxon>
    </lineage>
</organism>
<proteinExistence type="inferred from homology"/>
<dbReference type="EMBL" id="JAUSVS010000003">
    <property type="protein sequence ID" value="MDQ0464360.1"/>
    <property type="molecule type" value="Genomic_DNA"/>
</dbReference>
<feature type="transmembrane region" description="Helical" evidence="7">
    <location>
        <begin position="71"/>
        <end position="93"/>
    </location>
</feature>
<evidence type="ECO:0000259" key="8">
    <source>
        <dbReference type="Pfam" id="PF04239"/>
    </source>
</evidence>
<evidence type="ECO:0000256" key="6">
    <source>
        <dbReference type="ARBA" id="ARBA00023136"/>
    </source>
</evidence>
<comment type="caution">
    <text evidence="9">The sequence shown here is derived from an EMBL/GenBank/DDBJ whole genome shotgun (WGS) entry which is preliminary data.</text>
</comment>
<keyword evidence="5 7" id="KW-1133">Transmembrane helix</keyword>
<evidence type="ECO:0000256" key="7">
    <source>
        <dbReference type="SAM" id="Phobius"/>
    </source>
</evidence>
<gene>
    <name evidence="9" type="ORF">QO010_002141</name>
</gene>
<evidence type="ECO:0000256" key="1">
    <source>
        <dbReference type="ARBA" id="ARBA00004651"/>
    </source>
</evidence>
<dbReference type="Proteomes" id="UP001228905">
    <property type="component" value="Unassembled WGS sequence"/>
</dbReference>
<keyword evidence="3" id="KW-1003">Cell membrane</keyword>
<dbReference type="Gene3D" id="3.30.240.20">
    <property type="entry name" value="bsu07140 like domains"/>
    <property type="match status" value="1"/>
</dbReference>
<keyword evidence="4 7" id="KW-0812">Transmembrane</keyword>
<dbReference type="Pfam" id="PF04239">
    <property type="entry name" value="DUF421"/>
    <property type="match status" value="1"/>
</dbReference>
<dbReference type="PANTHER" id="PTHR34582">
    <property type="entry name" value="UPF0702 TRANSMEMBRANE PROTEIN YCAP"/>
    <property type="match status" value="1"/>
</dbReference>
<dbReference type="InterPro" id="IPR007353">
    <property type="entry name" value="DUF421"/>
</dbReference>
<reference evidence="9 10" key="1">
    <citation type="submission" date="2023-07" db="EMBL/GenBank/DDBJ databases">
        <title>Genomic Encyclopedia of Type Strains, Phase IV (KMG-IV): sequencing the most valuable type-strain genomes for metagenomic binning, comparative biology and taxonomic classification.</title>
        <authorList>
            <person name="Goeker M."/>
        </authorList>
    </citation>
    <scope>NUCLEOTIDE SEQUENCE [LARGE SCALE GENOMIC DNA]</scope>
    <source>
        <strain evidence="9 10">DSM 18695</strain>
    </source>
</reference>
<keyword evidence="10" id="KW-1185">Reference proteome</keyword>
<name>A0ABU0IQS0_9CAUL</name>
<evidence type="ECO:0000256" key="3">
    <source>
        <dbReference type="ARBA" id="ARBA00022475"/>
    </source>
</evidence>
<feature type="domain" description="YetF C-terminal" evidence="8">
    <location>
        <begin position="95"/>
        <end position="163"/>
    </location>
</feature>
<keyword evidence="6 7" id="KW-0472">Membrane</keyword>
<dbReference type="RefSeq" id="WP_307348971.1">
    <property type="nucleotide sequence ID" value="NZ_JAUSVS010000003.1"/>
</dbReference>
<comment type="similarity">
    <text evidence="2">Belongs to the UPF0702 family.</text>
</comment>
<evidence type="ECO:0000256" key="5">
    <source>
        <dbReference type="ARBA" id="ARBA00022989"/>
    </source>
</evidence>
<dbReference type="InterPro" id="IPR023090">
    <property type="entry name" value="UPF0702_alpha/beta_dom_sf"/>
</dbReference>
<protein>
    <submittedName>
        <fullName evidence="9">Uncharacterized membrane protein YcaP (DUF421 family)</fullName>
    </submittedName>
</protein>
<dbReference type="PANTHER" id="PTHR34582:SF6">
    <property type="entry name" value="UPF0702 TRANSMEMBRANE PROTEIN YCAP"/>
    <property type="match status" value="1"/>
</dbReference>
<evidence type="ECO:0000313" key="9">
    <source>
        <dbReference type="EMBL" id="MDQ0464360.1"/>
    </source>
</evidence>
<accession>A0ABU0IQS0</accession>
<evidence type="ECO:0000256" key="4">
    <source>
        <dbReference type="ARBA" id="ARBA00022692"/>
    </source>
</evidence>
<feature type="transmembrane region" description="Helical" evidence="7">
    <location>
        <begin position="20"/>
        <end position="39"/>
    </location>
</feature>
<comment type="subcellular location">
    <subcellularLocation>
        <location evidence="1">Cell membrane</location>
        <topology evidence="1">Multi-pass membrane protein</topology>
    </subcellularLocation>
</comment>